<evidence type="ECO:0000256" key="9">
    <source>
        <dbReference type="ARBA" id="ARBA00022958"/>
    </source>
</evidence>
<dbReference type="PANTHER" id="PTHR18919:SF156">
    <property type="entry name" value="ACETYL-COA ACETYLTRANSFERASE, MITOCHONDRIAL"/>
    <property type="match status" value="1"/>
</dbReference>
<evidence type="ECO:0000256" key="7">
    <source>
        <dbReference type="ARBA" id="ARBA00022723"/>
    </source>
</evidence>
<evidence type="ECO:0000259" key="14">
    <source>
        <dbReference type="Pfam" id="PF00108"/>
    </source>
</evidence>
<dbReference type="EC" id="2.3.1.9" evidence="5"/>
<dbReference type="Pfam" id="PF00108">
    <property type="entry name" value="Thiolase_N"/>
    <property type="match status" value="1"/>
</dbReference>
<evidence type="ECO:0000256" key="8">
    <source>
        <dbReference type="ARBA" id="ARBA00022946"/>
    </source>
</evidence>
<organism evidence="16 18">
    <name type="scientific">Trichuris suis</name>
    <name type="common">pig whipworm</name>
    <dbReference type="NCBI Taxonomy" id="68888"/>
    <lineage>
        <taxon>Eukaryota</taxon>
        <taxon>Metazoa</taxon>
        <taxon>Ecdysozoa</taxon>
        <taxon>Nematoda</taxon>
        <taxon>Enoplea</taxon>
        <taxon>Dorylaimia</taxon>
        <taxon>Trichinellida</taxon>
        <taxon>Trichuridae</taxon>
        <taxon>Trichuris</taxon>
    </lineage>
</organism>
<protein>
    <recommendedName>
        <fullName evidence="5">acetyl-CoA C-acetyltransferase</fullName>
        <ecNumber evidence="5">2.3.1.9</ecNumber>
    </recommendedName>
</protein>
<evidence type="ECO:0000256" key="4">
    <source>
        <dbReference type="ARBA" id="ARBA00011881"/>
    </source>
</evidence>
<dbReference type="PIRSF" id="PIRSF000429">
    <property type="entry name" value="Ac-CoA_Ac_transf"/>
    <property type="match status" value="1"/>
</dbReference>
<evidence type="ECO:0000256" key="1">
    <source>
        <dbReference type="ARBA" id="ARBA00004173"/>
    </source>
</evidence>
<feature type="domain" description="Thiolase N-terminal" evidence="14">
    <location>
        <begin position="27"/>
        <end position="282"/>
    </location>
</feature>
<dbReference type="Proteomes" id="UP000030764">
    <property type="component" value="Unassembled WGS sequence"/>
</dbReference>
<dbReference type="Proteomes" id="UP000030758">
    <property type="component" value="Unassembled WGS sequence"/>
</dbReference>
<dbReference type="NCBIfam" id="TIGR01930">
    <property type="entry name" value="AcCoA-C-Actrans"/>
    <property type="match status" value="1"/>
</dbReference>
<comment type="subunit">
    <text evidence="4">Homotetramer.</text>
</comment>
<proteinExistence type="inferred from homology"/>
<evidence type="ECO:0000256" key="12">
    <source>
        <dbReference type="PIRSR" id="PIRSR000429-1"/>
    </source>
</evidence>
<dbReference type="PANTHER" id="PTHR18919">
    <property type="entry name" value="ACETYL-COA C-ACYLTRANSFERASE"/>
    <property type="match status" value="1"/>
</dbReference>
<feature type="active site" description="Proton acceptor" evidence="12">
    <location>
        <position position="397"/>
    </location>
</feature>
<keyword evidence="6 13" id="KW-0808">Transferase</keyword>
<evidence type="ECO:0000256" key="6">
    <source>
        <dbReference type="ARBA" id="ARBA00022679"/>
    </source>
</evidence>
<comment type="similarity">
    <text evidence="3 13">Belongs to the thiolase-like superfamily. Thiolase family.</text>
</comment>
<comment type="pathway">
    <text evidence="2">Lipid metabolism.</text>
</comment>
<dbReference type="GO" id="GO:0046872">
    <property type="term" value="F:metal ion binding"/>
    <property type="evidence" value="ECO:0007669"/>
    <property type="project" value="UniProtKB-KW"/>
</dbReference>
<dbReference type="InterPro" id="IPR020610">
    <property type="entry name" value="Thiolase_AS"/>
</dbReference>
<dbReference type="Pfam" id="PF02803">
    <property type="entry name" value="Thiolase_C"/>
    <property type="match status" value="1"/>
</dbReference>
<dbReference type="PROSITE" id="PS00099">
    <property type="entry name" value="THIOLASE_3"/>
    <property type="match status" value="1"/>
</dbReference>
<comment type="subcellular location">
    <subcellularLocation>
        <location evidence="1">Mitochondrion</location>
    </subcellularLocation>
</comment>
<dbReference type="AlphaFoldDB" id="A0A085LVG8"/>
<dbReference type="InterPro" id="IPR002155">
    <property type="entry name" value="Thiolase"/>
</dbReference>
<dbReference type="GO" id="GO:0005739">
    <property type="term" value="C:mitochondrion"/>
    <property type="evidence" value="ECO:0007669"/>
    <property type="project" value="UniProtKB-SubCell"/>
</dbReference>
<gene>
    <name evidence="16" type="ORF">M513_10116</name>
    <name evidence="17" type="ORF">M514_10116</name>
</gene>
<dbReference type="SUPFAM" id="SSF53901">
    <property type="entry name" value="Thiolase-like"/>
    <property type="match status" value="2"/>
</dbReference>
<dbReference type="EMBL" id="KL363280">
    <property type="protein sequence ID" value="KFD48964.1"/>
    <property type="molecule type" value="Genomic_DNA"/>
</dbReference>
<keyword evidence="18" id="KW-1185">Reference proteome</keyword>
<keyword evidence="11 13" id="KW-0012">Acyltransferase</keyword>
<dbReference type="Gene3D" id="3.40.47.10">
    <property type="match status" value="1"/>
</dbReference>
<evidence type="ECO:0000313" key="17">
    <source>
        <dbReference type="EMBL" id="KFD62961.1"/>
    </source>
</evidence>
<evidence type="ECO:0000256" key="3">
    <source>
        <dbReference type="ARBA" id="ARBA00010982"/>
    </source>
</evidence>
<evidence type="ECO:0000256" key="10">
    <source>
        <dbReference type="ARBA" id="ARBA00023128"/>
    </source>
</evidence>
<dbReference type="FunFam" id="3.40.47.10:FF:000007">
    <property type="entry name" value="acetyl-CoA acetyltransferase, mitochondrial"/>
    <property type="match status" value="1"/>
</dbReference>
<reference evidence="16 18" key="1">
    <citation type="journal article" date="2014" name="Nat. Genet.">
        <title>Genome and transcriptome of the porcine whipworm Trichuris suis.</title>
        <authorList>
            <person name="Jex A.R."/>
            <person name="Nejsum P."/>
            <person name="Schwarz E.M."/>
            <person name="Hu L."/>
            <person name="Young N.D."/>
            <person name="Hall R.S."/>
            <person name="Korhonen P.K."/>
            <person name="Liao S."/>
            <person name="Thamsborg S."/>
            <person name="Xia J."/>
            <person name="Xu P."/>
            <person name="Wang S."/>
            <person name="Scheerlinck J.P."/>
            <person name="Hofmann A."/>
            <person name="Sternberg P.W."/>
            <person name="Wang J."/>
            <person name="Gasser R.B."/>
        </authorList>
    </citation>
    <scope>NUCLEOTIDE SEQUENCE [LARGE SCALE GENOMIC DNA]</scope>
    <source>
        <strain evidence="17">DCEP-RM93F</strain>
        <strain evidence="16">DCEP-RM93M</strain>
    </source>
</reference>
<feature type="active site" description="Acyl-thioester intermediate" evidence="12">
    <location>
        <position position="111"/>
    </location>
</feature>
<keyword evidence="10" id="KW-0496">Mitochondrion</keyword>
<evidence type="ECO:0000256" key="13">
    <source>
        <dbReference type="RuleBase" id="RU003557"/>
    </source>
</evidence>
<dbReference type="InterPro" id="IPR020616">
    <property type="entry name" value="Thiolase_N"/>
</dbReference>
<dbReference type="GO" id="GO:0003985">
    <property type="term" value="F:acetyl-CoA C-acetyltransferase activity"/>
    <property type="evidence" value="ECO:0007669"/>
    <property type="project" value="UniProtKB-EC"/>
</dbReference>
<dbReference type="InterPro" id="IPR016039">
    <property type="entry name" value="Thiolase-like"/>
</dbReference>
<keyword evidence="7" id="KW-0479">Metal-binding</keyword>
<evidence type="ECO:0000259" key="15">
    <source>
        <dbReference type="Pfam" id="PF02803"/>
    </source>
</evidence>
<evidence type="ECO:0000313" key="18">
    <source>
        <dbReference type="Proteomes" id="UP000030764"/>
    </source>
</evidence>
<keyword evidence="8" id="KW-0809">Transit peptide</keyword>
<dbReference type="InterPro" id="IPR020617">
    <property type="entry name" value="Thiolase_C"/>
</dbReference>
<keyword evidence="9" id="KW-0630">Potassium</keyword>
<dbReference type="EMBL" id="KL367584">
    <property type="protein sequence ID" value="KFD62961.1"/>
    <property type="molecule type" value="Genomic_DNA"/>
</dbReference>
<dbReference type="PROSITE" id="PS00737">
    <property type="entry name" value="THIOLASE_2"/>
    <property type="match status" value="1"/>
</dbReference>
<feature type="active site" description="Proton acceptor" evidence="12">
    <location>
        <position position="369"/>
    </location>
</feature>
<evidence type="ECO:0000256" key="11">
    <source>
        <dbReference type="ARBA" id="ARBA00023315"/>
    </source>
</evidence>
<evidence type="ECO:0000313" key="16">
    <source>
        <dbReference type="EMBL" id="KFD48964.1"/>
    </source>
</evidence>
<accession>A0A085LVG8</accession>
<sequence length="411" mass="43701">MVRLYATMIRLLYAGAKRSMSTKAQKVYVVSACRTPIGSYRSSLAPLKAPKLGSIAIAAAVQKSGISPLAVQEVYMGHVLQAFTGQAPARQAALMAGLDVSTPATTINKVCASGLKATMLASQSLALNYRQVMVAGGMESMSNAPFYLAREEPSYGGTKLHDGLVHDGLLDAMNEILMGECAERTAVEHGISRKDQDAYAILSYRRSADAWKKNIFQEEVVPVEVKHKKGQTIVCVDEEYRKCDFSRFGSLKPAFVKENGTITAANASTLNDGACAMVLANEKGLEQTGAKPMAEVISFGDNAVDPIDFSIAPVKAVEYVLEQAGLRKEDVTLWEINEAFSVTALANIKLLDLDPERVNVHGGAVSLGHPIGMSGARLVTHLVHVLNSGEFGLAAACNGGGGASAVLIKKL</sequence>
<evidence type="ECO:0000256" key="5">
    <source>
        <dbReference type="ARBA" id="ARBA00012705"/>
    </source>
</evidence>
<feature type="domain" description="Thiolase C-terminal" evidence="15">
    <location>
        <begin position="291"/>
        <end position="410"/>
    </location>
</feature>
<dbReference type="GO" id="GO:0006635">
    <property type="term" value="P:fatty acid beta-oxidation"/>
    <property type="evidence" value="ECO:0007669"/>
    <property type="project" value="TreeGrafter"/>
</dbReference>
<dbReference type="InterPro" id="IPR020613">
    <property type="entry name" value="Thiolase_CS"/>
</dbReference>
<evidence type="ECO:0000256" key="2">
    <source>
        <dbReference type="ARBA" id="ARBA00005189"/>
    </source>
</evidence>
<name>A0A085LVG8_9BILA</name>
<dbReference type="CDD" id="cd00751">
    <property type="entry name" value="thiolase"/>
    <property type="match status" value="1"/>
</dbReference>